<dbReference type="OrthoDB" id="185373at2759"/>
<dbReference type="AlphaFoldDB" id="A0A7J7MK26"/>
<organism evidence="1 2">
    <name type="scientific">Kingdonia uniflora</name>
    <dbReference type="NCBI Taxonomy" id="39325"/>
    <lineage>
        <taxon>Eukaryota</taxon>
        <taxon>Viridiplantae</taxon>
        <taxon>Streptophyta</taxon>
        <taxon>Embryophyta</taxon>
        <taxon>Tracheophyta</taxon>
        <taxon>Spermatophyta</taxon>
        <taxon>Magnoliopsida</taxon>
        <taxon>Ranunculales</taxon>
        <taxon>Circaeasteraceae</taxon>
        <taxon>Kingdonia</taxon>
    </lineage>
</organism>
<keyword evidence="2" id="KW-1185">Reference proteome</keyword>
<evidence type="ECO:0000313" key="1">
    <source>
        <dbReference type="EMBL" id="KAF6155259.1"/>
    </source>
</evidence>
<dbReference type="EMBL" id="JACGCM010001428">
    <property type="protein sequence ID" value="KAF6155259.1"/>
    <property type="molecule type" value="Genomic_DNA"/>
</dbReference>
<reference evidence="1 2" key="1">
    <citation type="journal article" date="2020" name="IScience">
        <title>Genome Sequencing of the Endangered Kingdonia uniflora (Circaeasteraceae, Ranunculales) Reveals Potential Mechanisms of Evolutionary Specialization.</title>
        <authorList>
            <person name="Sun Y."/>
            <person name="Deng T."/>
            <person name="Zhang A."/>
            <person name="Moore M.J."/>
            <person name="Landis J.B."/>
            <person name="Lin N."/>
            <person name="Zhang H."/>
            <person name="Zhang X."/>
            <person name="Huang J."/>
            <person name="Zhang X."/>
            <person name="Sun H."/>
            <person name="Wang H."/>
        </authorList>
    </citation>
    <scope>NUCLEOTIDE SEQUENCE [LARGE SCALE GENOMIC DNA]</scope>
    <source>
        <strain evidence="1">TB1705</strain>
        <tissue evidence="1">Leaf</tissue>
    </source>
</reference>
<gene>
    <name evidence="1" type="ORF">GIB67_019785</name>
</gene>
<sequence>MWSLGIGFDRSTLVSVANCLCLLEHFYLLHCLAIKFGLIIDVEVVTALVKVYSDLGGDVHECYKLFLETSGSQDVVSWTGIIMSFAERESEEALLLFSKFSWECLDDPDRYIFSSVIKACAGLATERHCSTVHAQVMKYGFESNTILANALIHAYSRCGSVELSMQAYAVHGRGREALHLSIEMDIQPDAATFVALLLACSHARPVEEGTKVVHHYSLCLLQLFDLPSSTQKVYIPSADIPT</sequence>
<dbReference type="PANTHER" id="PTHR47926">
    <property type="entry name" value="PENTATRICOPEPTIDE REPEAT-CONTAINING PROTEIN"/>
    <property type="match status" value="1"/>
</dbReference>
<dbReference type="InterPro" id="IPR011990">
    <property type="entry name" value="TPR-like_helical_dom_sf"/>
</dbReference>
<dbReference type="Proteomes" id="UP000541444">
    <property type="component" value="Unassembled WGS sequence"/>
</dbReference>
<accession>A0A7J7MK26</accession>
<protein>
    <recommendedName>
        <fullName evidence="3">Pentatricopeptide repeat-containing protein</fullName>
    </recommendedName>
</protein>
<dbReference type="InterPro" id="IPR046960">
    <property type="entry name" value="PPR_At4g14850-like_plant"/>
</dbReference>
<proteinExistence type="predicted"/>
<evidence type="ECO:0008006" key="3">
    <source>
        <dbReference type="Google" id="ProtNLM"/>
    </source>
</evidence>
<evidence type="ECO:0000313" key="2">
    <source>
        <dbReference type="Proteomes" id="UP000541444"/>
    </source>
</evidence>
<name>A0A7J7MK26_9MAGN</name>
<dbReference type="GO" id="GO:0003723">
    <property type="term" value="F:RNA binding"/>
    <property type="evidence" value="ECO:0007669"/>
    <property type="project" value="InterPro"/>
</dbReference>
<dbReference type="GO" id="GO:0009451">
    <property type="term" value="P:RNA modification"/>
    <property type="evidence" value="ECO:0007669"/>
    <property type="project" value="InterPro"/>
</dbReference>
<comment type="caution">
    <text evidence="1">The sequence shown here is derived from an EMBL/GenBank/DDBJ whole genome shotgun (WGS) entry which is preliminary data.</text>
</comment>
<dbReference type="Gene3D" id="1.25.40.10">
    <property type="entry name" value="Tetratricopeptide repeat domain"/>
    <property type="match status" value="2"/>
</dbReference>
<dbReference type="PANTHER" id="PTHR47926:SF382">
    <property type="entry name" value="PENTACOTRIPEPTIDE-REPEAT REGION OF PRORP DOMAIN-CONTAINING PROTEIN"/>
    <property type="match status" value="1"/>
</dbReference>